<feature type="region of interest" description="Disordered" evidence="1">
    <location>
        <begin position="215"/>
        <end position="238"/>
    </location>
</feature>
<name>A0A6A5CCT8_NAEFO</name>
<dbReference type="PROSITE" id="PS50003">
    <property type="entry name" value="PH_DOMAIN"/>
    <property type="match status" value="1"/>
</dbReference>
<comment type="caution">
    <text evidence="3">The sequence shown here is derived from an EMBL/GenBank/DDBJ whole genome shotgun (WGS) entry which is preliminary data.</text>
</comment>
<dbReference type="OMA" id="NDWYKSI"/>
<keyword evidence="4" id="KW-1185">Reference proteome</keyword>
<dbReference type="EMBL" id="VFQX01000002">
    <property type="protein sequence ID" value="KAF0984902.1"/>
    <property type="molecule type" value="Genomic_DNA"/>
</dbReference>
<dbReference type="CDD" id="cd00821">
    <property type="entry name" value="PH"/>
    <property type="match status" value="1"/>
</dbReference>
<evidence type="ECO:0000259" key="2">
    <source>
        <dbReference type="PROSITE" id="PS50003"/>
    </source>
</evidence>
<evidence type="ECO:0000256" key="1">
    <source>
        <dbReference type="SAM" id="MobiDB-lite"/>
    </source>
</evidence>
<dbReference type="VEuPathDB" id="AmoebaDB:FDP41_000801"/>
<feature type="region of interest" description="Disordered" evidence="1">
    <location>
        <begin position="1"/>
        <end position="29"/>
    </location>
</feature>
<feature type="compositionally biased region" description="Low complexity" evidence="1">
    <location>
        <begin position="160"/>
        <end position="185"/>
    </location>
</feature>
<dbReference type="InterPro" id="IPR051707">
    <property type="entry name" value="PI-Interact_SigTrans_Reg"/>
</dbReference>
<dbReference type="Proteomes" id="UP000444721">
    <property type="component" value="Unassembled WGS sequence"/>
</dbReference>
<evidence type="ECO:0000313" key="3">
    <source>
        <dbReference type="EMBL" id="KAF0984902.1"/>
    </source>
</evidence>
<sequence length="536" mass="59640">MFSNTRNRTDSNSSDNSNYDPGSPLSASSAGQASLLKQMYSQRDIAFKSGKLIKQGKTVKNWKERYCMLKRDALYYHELTPKGQAGKVKGKISFKEIKGNTSCIHKVTITVKNKQKQAISIDLPERVYLLYCDSELELNDWYKSIIQVLTMKDENPLTLSTKGNSSSTPSTPTSGISQDIFSPKSGSGGTGTPYGSYGSAVSSFGSYSGAGTPPLGSSALSSLKKASPSTSSPLAGVGSVDLGDFIRTSSNLSETLSDESDSTSSFLRSQNDLLSEFDEWTHHGTGRNSDADSDNLEGGGSSGPLLTEDEEYNIAMSAVEIFLKKEEGRTPQEQAYILALNEYRRKLEEHAKRVNARPDYSLAVGTCIFLIPEKDRTPSEQEYIKDVISAFTDETKDHDKHRLLPLKIQLDIVKAAKIIKEKPEKDRTEDEKQYLIRVEEIERQIVKLCMKHGVRVNHSLGTLPTSRLFFQSVMSKTPEATSNLYHINTTTNTTNIQHPIHHTQESDTQLEEKLLQWPSIEEWDFHKVFSTPNFSI</sequence>
<feature type="domain" description="PH" evidence="2">
    <location>
        <begin position="45"/>
        <end position="150"/>
    </location>
</feature>
<dbReference type="VEuPathDB" id="AmoebaDB:NfTy_031960"/>
<evidence type="ECO:0000313" key="4">
    <source>
        <dbReference type="Proteomes" id="UP000444721"/>
    </source>
</evidence>
<protein>
    <recommendedName>
        <fullName evidence="2">PH domain-containing protein</fullName>
    </recommendedName>
</protein>
<dbReference type="GeneID" id="68108019"/>
<dbReference type="SMART" id="SM00233">
    <property type="entry name" value="PH"/>
    <property type="match status" value="1"/>
</dbReference>
<feature type="compositionally biased region" description="Low complexity" evidence="1">
    <location>
        <begin position="215"/>
        <end position="234"/>
    </location>
</feature>
<dbReference type="PANTHER" id="PTHR14336">
    <property type="entry name" value="TANDEM PH DOMAIN CONTAINING PROTEIN"/>
    <property type="match status" value="1"/>
</dbReference>
<dbReference type="InterPro" id="IPR011993">
    <property type="entry name" value="PH-like_dom_sf"/>
</dbReference>
<dbReference type="Gene3D" id="2.30.29.30">
    <property type="entry name" value="Pleckstrin-homology domain (PH domain)/Phosphotyrosine-binding domain (PTB)"/>
    <property type="match status" value="1"/>
</dbReference>
<dbReference type="RefSeq" id="XP_044569615.1">
    <property type="nucleotide sequence ID" value="XM_044711818.1"/>
</dbReference>
<gene>
    <name evidence="3" type="ORF">FDP41_000801</name>
</gene>
<dbReference type="AlphaFoldDB" id="A0A6A5CCT8"/>
<proteinExistence type="predicted"/>
<feature type="region of interest" description="Disordered" evidence="1">
    <location>
        <begin position="159"/>
        <end position="191"/>
    </location>
</feature>
<dbReference type="InterPro" id="IPR001849">
    <property type="entry name" value="PH_domain"/>
</dbReference>
<reference evidence="3 4" key="1">
    <citation type="journal article" date="2019" name="Sci. Rep.">
        <title>Nanopore sequencing improves the draft genome of the human pathogenic amoeba Naegleria fowleri.</title>
        <authorList>
            <person name="Liechti N."/>
            <person name="Schurch N."/>
            <person name="Bruggmann R."/>
            <person name="Wittwer M."/>
        </authorList>
    </citation>
    <scope>NUCLEOTIDE SEQUENCE [LARGE SCALE GENOMIC DNA]</scope>
    <source>
        <strain evidence="3 4">ATCC 30894</strain>
    </source>
</reference>
<organism evidence="3 4">
    <name type="scientific">Naegleria fowleri</name>
    <name type="common">Brain eating amoeba</name>
    <dbReference type="NCBI Taxonomy" id="5763"/>
    <lineage>
        <taxon>Eukaryota</taxon>
        <taxon>Discoba</taxon>
        <taxon>Heterolobosea</taxon>
        <taxon>Tetramitia</taxon>
        <taxon>Eutetramitia</taxon>
        <taxon>Vahlkampfiidae</taxon>
        <taxon>Naegleria</taxon>
    </lineage>
</organism>
<dbReference type="Pfam" id="PF00169">
    <property type="entry name" value="PH"/>
    <property type="match status" value="1"/>
</dbReference>
<feature type="region of interest" description="Disordered" evidence="1">
    <location>
        <begin position="280"/>
        <end position="308"/>
    </location>
</feature>
<accession>A0A6A5CCT8</accession>
<dbReference type="VEuPathDB" id="AmoebaDB:NF0103210"/>
<dbReference type="OrthoDB" id="9520114at2759"/>
<dbReference type="SUPFAM" id="SSF50729">
    <property type="entry name" value="PH domain-like"/>
    <property type="match status" value="1"/>
</dbReference>